<feature type="domain" description="Ribosome maturation factor RimM PRC barrel" evidence="7">
    <location>
        <begin position="101"/>
        <end position="162"/>
    </location>
</feature>
<feature type="domain" description="RimM N-terminal" evidence="6">
    <location>
        <begin position="6"/>
        <end position="87"/>
    </location>
</feature>
<dbReference type="GO" id="GO:0042274">
    <property type="term" value="P:ribosomal small subunit biogenesis"/>
    <property type="evidence" value="ECO:0007669"/>
    <property type="project" value="UniProtKB-UniRule"/>
</dbReference>
<keyword evidence="3 5" id="KW-0698">rRNA processing</keyword>
<dbReference type="InterPro" id="IPR009000">
    <property type="entry name" value="Transl_B-barrel_sf"/>
</dbReference>
<dbReference type="HAMAP" id="MF_00014">
    <property type="entry name" value="Ribosome_mat_RimM"/>
    <property type="match status" value="1"/>
</dbReference>
<dbReference type="GO" id="GO:0005737">
    <property type="term" value="C:cytoplasm"/>
    <property type="evidence" value="ECO:0007669"/>
    <property type="project" value="UniProtKB-SubCell"/>
</dbReference>
<reference evidence="8 9" key="1">
    <citation type="submission" date="2019-05" db="EMBL/GenBank/DDBJ databases">
        <title>Complete genome sequencing of Anaerostipes rhamnosivorans.</title>
        <authorList>
            <person name="Bui T.P.N."/>
            <person name="de Vos W.M."/>
        </authorList>
    </citation>
    <scope>NUCLEOTIDE SEQUENCE [LARGE SCALE GENOMIC DNA]</scope>
    <source>
        <strain evidence="8 9">1y2</strain>
    </source>
</reference>
<dbReference type="InterPro" id="IPR056792">
    <property type="entry name" value="PRC_RimM"/>
</dbReference>
<dbReference type="AlphaFoldDB" id="A0A4P8IB49"/>
<dbReference type="KEGG" id="arf:AR1Y2_1364"/>
<keyword evidence="4 5" id="KW-0143">Chaperone</keyword>
<sequence>MEDMFQVGAIASTHGVRGEVKIYPMTDDVERFKDLKEVLLDTGKEMRLLHVQSCKFFKNQPILKFQEFDDINDIEQYKRCGLFVTRENAVKLDENEFFIADILGFDVYRETGEKLGILDDVLQTGANDVYVVKMEDGKEVLLPAIKDCIKKVSLEEKRIDVFVMKGLLDE</sequence>
<evidence type="ECO:0000256" key="1">
    <source>
        <dbReference type="ARBA" id="ARBA00022490"/>
    </source>
</evidence>
<comment type="subunit">
    <text evidence="5">Binds ribosomal protein uS19.</text>
</comment>
<evidence type="ECO:0000313" key="8">
    <source>
        <dbReference type="EMBL" id="QCP34818.1"/>
    </source>
</evidence>
<dbReference type="Gene3D" id="2.30.30.240">
    <property type="entry name" value="PRC-barrel domain"/>
    <property type="match status" value="1"/>
</dbReference>
<dbReference type="Gene3D" id="2.40.30.60">
    <property type="entry name" value="RimM"/>
    <property type="match status" value="1"/>
</dbReference>
<dbReference type="InterPro" id="IPR011033">
    <property type="entry name" value="PRC_barrel-like_sf"/>
</dbReference>
<keyword evidence="2 5" id="KW-0690">Ribosome biogenesis</keyword>
<dbReference type="Pfam" id="PF01782">
    <property type="entry name" value="RimM"/>
    <property type="match status" value="1"/>
</dbReference>
<dbReference type="SUPFAM" id="SSF50447">
    <property type="entry name" value="Translation proteins"/>
    <property type="match status" value="1"/>
</dbReference>
<dbReference type="Pfam" id="PF24986">
    <property type="entry name" value="PRC_RimM"/>
    <property type="match status" value="1"/>
</dbReference>
<evidence type="ECO:0000256" key="2">
    <source>
        <dbReference type="ARBA" id="ARBA00022517"/>
    </source>
</evidence>
<comment type="function">
    <text evidence="5">An accessory protein needed during the final step in the assembly of 30S ribosomal subunit, possibly for assembly of the head region. Essential for efficient processing of 16S rRNA. May be needed both before and after RbfA during the maturation of 16S rRNA. It has affinity for free ribosomal 30S subunits but not for 70S ribosomes.</text>
</comment>
<evidence type="ECO:0000259" key="7">
    <source>
        <dbReference type="Pfam" id="PF24986"/>
    </source>
</evidence>
<protein>
    <recommendedName>
        <fullName evidence="5">Ribosome maturation factor RimM</fullName>
    </recommendedName>
</protein>
<comment type="domain">
    <text evidence="5">The PRC barrel domain binds ribosomal protein uS19.</text>
</comment>
<dbReference type="InterPro" id="IPR002676">
    <property type="entry name" value="RimM_N"/>
</dbReference>
<proteinExistence type="inferred from homology"/>
<name>A0A4P8IB49_9FIRM</name>
<dbReference type="RefSeq" id="WP_137328307.1">
    <property type="nucleotide sequence ID" value="NZ_CP040058.1"/>
</dbReference>
<evidence type="ECO:0000256" key="4">
    <source>
        <dbReference type="ARBA" id="ARBA00023186"/>
    </source>
</evidence>
<evidence type="ECO:0000256" key="3">
    <source>
        <dbReference type="ARBA" id="ARBA00022552"/>
    </source>
</evidence>
<evidence type="ECO:0000313" key="9">
    <source>
        <dbReference type="Proteomes" id="UP000298653"/>
    </source>
</evidence>
<keyword evidence="9" id="KW-1185">Reference proteome</keyword>
<evidence type="ECO:0000259" key="6">
    <source>
        <dbReference type="Pfam" id="PF01782"/>
    </source>
</evidence>
<comment type="subcellular location">
    <subcellularLocation>
        <location evidence="5">Cytoplasm</location>
    </subcellularLocation>
</comment>
<evidence type="ECO:0000256" key="5">
    <source>
        <dbReference type="HAMAP-Rule" id="MF_00014"/>
    </source>
</evidence>
<accession>A0A4P8IB49</accession>
<comment type="similarity">
    <text evidence="5">Belongs to the RimM family.</text>
</comment>
<dbReference type="GO" id="GO:0043022">
    <property type="term" value="F:ribosome binding"/>
    <property type="evidence" value="ECO:0007669"/>
    <property type="project" value="InterPro"/>
</dbReference>
<dbReference type="OrthoDB" id="9810331at2"/>
<dbReference type="InterPro" id="IPR036976">
    <property type="entry name" value="RimM_N_sf"/>
</dbReference>
<dbReference type="InterPro" id="IPR011961">
    <property type="entry name" value="RimM"/>
</dbReference>
<dbReference type="EMBL" id="CP040058">
    <property type="protein sequence ID" value="QCP34818.1"/>
    <property type="molecule type" value="Genomic_DNA"/>
</dbReference>
<dbReference type="NCBIfam" id="TIGR02273">
    <property type="entry name" value="16S_RimM"/>
    <property type="match status" value="1"/>
</dbReference>
<dbReference type="SUPFAM" id="SSF50346">
    <property type="entry name" value="PRC-barrel domain"/>
    <property type="match status" value="1"/>
</dbReference>
<keyword evidence="1 5" id="KW-0963">Cytoplasm</keyword>
<gene>
    <name evidence="5" type="primary">rimM</name>
    <name evidence="8" type="ORF">AR1Y2_1364</name>
</gene>
<dbReference type="PANTHER" id="PTHR33692">
    <property type="entry name" value="RIBOSOME MATURATION FACTOR RIMM"/>
    <property type="match status" value="1"/>
</dbReference>
<dbReference type="Proteomes" id="UP000298653">
    <property type="component" value="Chromosome"/>
</dbReference>
<dbReference type="PANTHER" id="PTHR33692:SF1">
    <property type="entry name" value="RIBOSOME MATURATION FACTOR RIMM"/>
    <property type="match status" value="1"/>
</dbReference>
<dbReference type="GO" id="GO:0005840">
    <property type="term" value="C:ribosome"/>
    <property type="evidence" value="ECO:0007669"/>
    <property type="project" value="InterPro"/>
</dbReference>
<organism evidence="8 9">
    <name type="scientific">Anaerostipes rhamnosivorans</name>
    <dbReference type="NCBI Taxonomy" id="1229621"/>
    <lineage>
        <taxon>Bacteria</taxon>
        <taxon>Bacillati</taxon>
        <taxon>Bacillota</taxon>
        <taxon>Clostridia</taxon>
        <taxon>Lachnospirales</taxon>
        <taxon>Lachnospiraceae</taxon>
        <taxon>Anaerostipes</taxon>
    </lineage>
</organism>
<dbReference type="GO" id="GO:0006364">
    <property type="term" value="P:rRNA processing"/>
    <property type="evidence" value="ECO:0007669"/>
    <property type="project" value="UniProtKB-UniRule"/>
</dbReference>